<gene>
    <name evidence="1" type="ORF">BDP27DRAFT_1416736</name>
</gene>
<sequence>MEHILFECSCPGQKEVWELAQKAWEKRPTEWIEPTFGIMMACGTTNFCDADGKALPVIVPPSSTLSAGQIKLTNPNAQNDFDVVFLFASITQVSSTPVPTDFSPHGTLAAQLAKVSLNDHSLQALYLKVVNISSPHECVSLGIGDCIVRGVHSLEREDYKLTGDVIHEVDDISAGKTELIHFEAMATFPSPDEYQFERMTSDVCHLFPLSPSLAVTYQKHQLQESQTLPSHCILAHPDFKSNNVIVSTSSDFEKLKVVGLLDPIILRDGTVPLPSRPLPGIYLTNSAMTRGGFHAFKTLQRRYGGLKGRCAMPSCVRTRGPTQDEGAERKAASNVRGFEACRGVIDIQTDTWVSNEIAMNPSSLLPFLHALLPRNASINFDFFVPVRHG</sequence>
<protein>
    <submittedName>
        <fullName evidence="1">Uncharacterized protein</fullName>
    </submittedName>
</protein>
<dbReference type="EMBL" id="JADNRY010000015">
    <property type="protein sequence ID" value="KAF9074056.1"/>
    <property type="molecule type" value="Genomic_DNA"/>
</dbReference>
<name>A0A9P5UCE9_9AGAR</name>
<organism evidence="1 2">
    <name type="scientific">Rhodocollybia butyracea</name>
    <dbReference type="NCBI Taxonomy" id="206335"/>
    <lineage>
        <taxon>Eukaryota</taxon>
        <taxon>Fungi</taxon>
        <taxon>Dikarya</taxon>
        <taxon>Basidiomycota</taxon>
        <taxon>Agaricomycotina</taxon>
        <taxon>Agaricomycetes</taxon>
        <taxon>Agaricomycetidae</taxon>
        <taxon>Agaricales</taxon>
        <taxon>Marasmiineae</taxon>
        <taxon>Omphalotaceae</taxon>
        <taxon>Rhodocollybia</taxon>
    </lineage>
</organism>
<dbReference type="AlphaFoldDB" id="A0A9P5UCE9"/>
<evidence type="ECO:0000313" key="1">
    <source>
        <dbReference type="EMBL" id="KAF9074056.1"/>
    </source>
</evidence>
<dbReference type="OrthoDB" id="3253907at2759"/>
<keyword evidence="2" id="KW-1185">Reference proteome</keyword>
<reference evidence="1" key="1">
    <citation type="submission" date="2020-11" db="EMBL/GenBank/DDBJ databases">
        <authorList>
            <consortium name="DOE Joint Genome Institute"/>
            <person name="Ahrendt S."/>
            <person name="Riley R."/>
            <person name="Andreopoulos W."/>
            <person name="Labutti K."/>
            <person name="Pangilinan J."/>
            <person name="Ruiz-Duenas F.J."/>
            <person name="Barrasa J.M."/>
            <person name="Sanchez-Garcia M."/>
            <person name="Camarero S."/>
            <person name="Miyauchi S."/>
            <person name="Serrano A."/>
            <person name="Linde D."/>
            <person name="Babiker R."/>
            <person name="Drula E."/>
            <person name="Ayuso-Fernandez I."/>
            <person name="Pacheco R."/>
            <person name="Padilla G."/>
            <person name="Ferreira P."/>
            <person name="Barriuso J."/>
            <person name="Kellner H."/>
            <person name="Castanera R."/>
            <person name="Alfaro M."/>
            <person name="Ramirez L."/>
            <person name="Pisabarro A.G."/>
            <person name="Kuo A."/>
            <person name="Tritt A."/>
            <person name="Lipzen A."/>
            <person name="He G."/>
            <person name="Yan M."/>
            <person name="Ng V."/>
            <person name="Cullen D."/>
            <person name="Martin F."/>
            <person name="Rosso M.-N."/>
            <person name="Henrissat B."/>
            <person name="Hibbett D."/>
            <person name="Martinez A.T."/>
            <person name="Grigoriev I.V."/>
        </authorList>
    </citation>
    <scope>NUCLEOTIDE SEQUENCE</scope>
    <source>
        <strain evidence="1">AH 40177</strain>
    </source>
</reference>
<accession>A0A9P5UCE9</accession>
<proteinExistence type="predicted"/>
<dbReference type="Proteomes" id="UP000772434">
    <property type="component" value="Unassembled WGS sequence"/>
</dbReference>
<evidence type="ECO:0000313" key="2">
    <source>
        <dbReference type="Proteomes" id="UP000772434"/>
    </source>
</evidence>
<comment type="caution">
    <text evidence="1">The sequence shown here is derived from an EMBL/GenBank/DDBJ whole genome shotgun (WGS) entry which is preliminary data.</text>
</comment>